<protein>
    <recommendedName>
        <fullName evidence="5 6">Multifunctional fusion protein</fullName>
    </recommendedName>
    <domain>
        <recommendedName>
            <fullName evidence="5">Diaminopimelate epimerase</fullName>
            <shortName evidence="5">DAP epimerase</shortName>
            <ecNumber evidence="5">5.1.1.7</ecNumber>
        </recommendedName>
        <alternativeName>
            <fullName evidence="5">PLP-independent amino acid racemase</fullName>
        </alternativeName>
    </domain>
    <domain>
        <recommendedName>
            <fullName evidence="6">Diaminopimelate decarboxylase</fullName>
            <shortName evidence="6">DAP decarboxylase</shortName>
            <shortName evidence="6">DAPDC</shortName>
            <ecNumber evidence="6">4.1.1.20</ecNumber>
        </recommendedName>
    </domain>
</protein>
<comment type="similarity">
    <text evidence="5">Belongs to the diaminopimelate epimerase family.</text>
</comment>
<dbReference type="Pfam" id="PF02784">
    <property type="entry name" value="Orn_Arg_deC_N"/>
    <property type="match status" value="1"/>
</dbReference>
<feature type="active site" description="Proton acceptor" evidence="5">
    <location>
        <position position="637"/>
    </location>
</feature>
<feature type="binding site" evidence="5">
    <location>
        <position position="610"/>
    </location>
    <ligand>
        <name>substrate</name>
    </ligand>
</feature>
<dbReference type="FunFam" id="3.20.20.10:FF:000003">
    <property type="entry name" value="Diaminopimelate decarboxylase"/>
    <property type="match status" value="1"/>
</dbReference>
<comment type="pathway">
    <text evidence="6 9">Amino-acid biosynthesis; L-lysine biosynthesis via DAP pathway; L-lysine from DL-2,6-diaminopimelate: step 1/1.</text>
</comment>
<dbReference type="CDD" id="cd06828">
    <property type="entry name" value="PLPDE_III_DapDC"/>
    <property type="match status" value="1"/>
</dbReference>
<keyword evidence="3 6" id="KW-0663">Pyridoxal phosphate</keyword>
<feature type="modified residue" description="N6-(pyridoxal phosphate)lysine" evidence="6 7">
    <location>
        <position position="61"/>
    </location>
</feature>
<dbReference type="GO" id="GO:0008837">
    <property type="term" value="F:diaminopimelate epimerase activity"/>
    <property type="evidence" value="ECO:0007669"/>
    <property type="project" value="UniProtKB-UniRule"/>
</dbReference>
<dbReference type="EC" id="4.1.1.20" evidence="6"/>
<organism evidence="12 13">
    <name type="scientific">Aerophobetes bacterium</name>
    <dbReference type="NCBI Taxonomy" id="2030807"/>
    <lineage>
        <taxon>Bacteria</taxon>
        <taxon>Candidatus Aerophobota</taxon>
    </lineage>
</organism>
<evidence type="ECO:0000256" key="9">
    <source>
        <dbReference type="RuleBase" id="RU003738"/>
    </source>
</evidence>
<dbReference type="InterPro" id="IPR022643">
    <property type="entry name" value="De-COase2_C"/>
</dbReference>
<comment type="catalytic activity">
    <reaction evidence="6 9">
        <text>meso-2,6-diaminopimelate + H(+) = L-lysine + CO2</text>
        <dbReference type="Rhea" id="RHEA:15101"/>
        <dbReference type="ChEBI" id="CHEBI:15378"/>
        <dbReference type="ChEBI" id="CHEBI:16526"/>
        <dbReference type="ChEBI" id="CHEBI:32551"/>
        <dbReference type="ChEBI" id="CHEBI:57791"/>
        <dbReference type="EC" id="4.1.1.20"/>
    </reaction>
</comment>
<feature type="binding site" evidence="6">
    <location>
        <position position="240"/>
    </location>
    <ligand>
        <name>pyridoxal 5'-phosphate</name>
        <dbReference type="ChEBI" id="CHEBI:597326"/>
    </ligand>
</feature>
<comment type="caution">
    <text evidence="5">Lacks conserved residue(s) required for the propagation of feature annotation.</text>
</comment>
<proteinExistence type="inferred from homology"/>
<feature type="binding site" evidence="5">
    <location>
        <begin position="638"/>
        <end position="639"/>
    </location>
    <ligand>
        <name>substrate</name>
    </ligand>
</feature>
<dbReference type="UniPathway" id="UPA00034">
    <property type="reaction ID" value="UER00025"/>
</dbReference>
<feature type="active site" description="Proton donor" evidence="5">
    <location>
        <position position="505"/>
    </location>
</feature>
<evidence type="ECO:0000313" key="12">
    <source>
        <dbReference type="EMBL" id="RLE13822.1"/>
    </source>
</evidence>
<dbReference type="SUPFAM" id="SSF54506">
    <property type="entry name" value="Diaminopimelate epimerase-like"/>
    <property type="match status" value="2"/>
</dbReference>
<reference evidence="12 13" key="1">
    <citation type="submission" date="2018-06" db="EMBL/GenBank/DDBJ databases">
        <title>Extensive metabolic versatility and redundancy in microbially diverse, dynamic hydrothermal sediments.</title>
        <authorList>
            <person name="Dombrowski N."/>
            <person name="Teske A."/>
            <person name="Baker B.J."/>
        </authorList>
    </citation>
    <scope>NUCLEOTIDE SEQUENCE [LARGE SCALE GENOMIC DNA]</scope>
    <source>
        <strain evidence="12">B19_G9</strain>
    </source>
</reference>
<dbReference type="Pfam" id="PF01678">
    <property type="entry name" value="DAP_epimerase"/>
    <property type="match status" value="2"/>
</dbReference>
<dbReference type="Gene3D" id="3.20.20.10">
    <property type="entry name" value="Alanine racemase"/>
    <property type="match status" value="1"/>
</dbReference>
<evidence type="ECO:0000256" key="7">
    <source>
        <dbReference type="PIRSR" id="PIRSR600183-50"/>
    </source>
</evidence>
<evidence type="ECO:0000256" key="4">
    <source>
        <dbReference type="ARBA" id="ARBA00023239"/>
    </source>
</evidence>
<feature type="binding site" evidence="5">
    <location>
        <position position="445"/>
    </location>
    <ligand>
        <name>substrate</name>
    </ligand>
</feature>
<dbReference type="Gene3D" id="2.40.37.10">
    <property type="entry name" value="Lyase, Ornithine Decarboxylase, Chain A, domain 1"/>
    <property type="match status" value="1"/>
</dbReference>
<dbReference type="InterPro" id="IPR002986">
    <property type="entry name" value="DAP_deCOOHase_LysA"/>
</dbReference>
<dbReference type="GO" id="GO:0009089">
    <property type="term" value="P:lysine biosynthetic process via diaminopimelate"/>
    <property type="evidence" value="ECO:0007669"/>
    <property type="project" value="UniProtKB-UniRule"/>
</dbReference>
<keyword evidence="5" id="KW-0413">Isomerase</keyword>
<dbReference type="SUPFAM" id="SSF51419">
    <property type="entry name" value="PLP-binding barrel"/>
    <property type="match status" value="1"/>
</dbReference>
<evidence type="ECO:0000256" key="2">
    <source>
        <dbReference type="ARBA" id="ARBA00022793"/>
    </source>
</evidence>
<comment type="similarity">
    <text evidence="6">Belongs to the Orn/Lys/Arg decarboxylase class-II family. LysA subfamily.</text>
</comment>
<keyword evidence="2 6" id="KW-0210">Decarboxylase</keyword>
<comment type="function">
    <text evidence="5">Catalyzes the stereoinversion of LL-2,6-diaminopimelate (L,L-DAP) to meso-diaminopimelate (meso-DAP), a precursor of L-lysine and an essential component of the bacterial peptidoglycan.</text>
</comment>
<feature type="binding site" evidence="6">
    <location>
        <position position="317"/>
    </location>
    <ligand>
        <name>substrate</name>
    </ligand>
</feature>
<dbReference type="InterPro" id="IPR022657">
    <property type="entry name" value="De-COase2_CS"/>
</dbReference>
<dbReference type="InterPro" id="IPR000183">
    <property type="entry name" value="Orn/DAP/Arg_de-COase"/>
</dbReference>
<dbReference type="AlphaFoldDB" id="A0A662DI34"/>
<feature type="binding site" evidence="5">
    <location>
        <position position="496"/>
    </location>
    <ligand>
        <name>substrate</name>
    </ligand>
</feature>
<feature type="domain" description="Orn/DAP/Arg decarboxylase 2 N-terminal" evidence="11">
    <location>
        <begin position="38"/>
        <end position="281"/>
    </location>
</feature>
<comment type="cofactor">
    <cofactor evidence="1 6 7 9">
        <name>pyridoxal 5'-phosphate</name>
        <dbReference type="ChEBI" id="CHEBI:597326"/>
    </cofactor>
</comment>
<evidence type="ECO:0000256" key="5">
    <source>
        <dbReference type="HAMAP-Rule" id="MF_00197"/>
    </source>
</evidence>
<comment type="pathway">
    <text evidence="5">Amino-acid biosynthesis; L-lysine biosynthesis via DAP pathway; DL-2,6-diaminopimelate from LL-2,6-diaminopimelate: step 1/1.</text>
</comment>
<dbReference type="PROSITE" id="PS00879">
    <property type="entry name" value="ODR_DC_2_2"/>
    <property type="match status" value="1"/>
</dbReference>
<evidence type="ECO:0000256" key="8">
    <source>
        <dbReference type="PROSITE-ProRule" id="PRU10125"/>
    </source>
</evidence>
<name>A0A662DI34_UNCAE</name>
<sequence>MNSFFHYQENSLFCEEKSIEEIATKVGTPFYIYSYSYIIQNIQQLKKAFSRYNPLICYSLKANPNITLCRIIASYGLGADIVSGGELYQALKAGFPSEKIVYSGVGKTPDEIKYALEKNILFFNVESEQELQEIKKIAEKLNKRAKVSIRINPDIDANTHHYITTGKKENKFGIPFPQAEKIYKEASKIPGIDTVGIHMHIGSQIKDVEPYLEALQRLKIFIDKLTRKGINLSYLDIGGGFGINYREKEEKFPIEELSEKIAPLVHPGMRLIIEPGRYIVGNAGALITKLIYKKSGKRKEFLIVDAGMNDLIRPSLYGAYHRIIPVKKSLKKYGKKVDIVGPICESTDFFAQNRQFPAIESGELIAILDAGAYGVSMSSNYNGRPRVAEVLVKNDNGWLIKQKESYWNLTQGQIVPTDVNLYHREIMLPASPSSIEFWKMEGAGNDFILLDNRDEIIKKRAELAQKLCQRKKGIGADGLILIERAKQADFFMRIFNPDGSEAEMCGNGARCAARFAYLKKIAGEECTFQTLAGPIKARIKENKVKIKMSDPFDFKKEVKLRIDTREYTGYFINTGVPHFILFYESVDKVKIKETGFKIRSHKYFHPDGTNVDFVEIKDDGILIRTYERGVEDETLACGTGAVASAIISHLIYNLSPPVKVKMKGGSVNVWFESDEGSRISNVFLEGEANITYKGYLNGGDYV</sequence>
<dbReference type="GO" id="GO:0005737">
    <property type="term" value="C:cytoplasm"/>
    <property type="evidence" value="ECO:0007669"/>
    <property type="project" value="UniProtKB-SubCell"/>
</dbReference>
<feature type="binding site" evidence="6">
    <location>
        <position position="313"/>
    </location>
    <ligand>
        <name>substrate</name>
    </ligand>
</feature>
<dbReference type="PANTHER" id="PTHR43727">
    <property type="entry name" value="DIAMINOPIMELATE DECARBOXYLASE"/>
    <property type="match status" value="1"/>
</dbReference>
<dbReference type="HAMAP" id="MF_00197">
    <property type="entry name" value="DAP_epimerase"/>
    <property type="match status" value="1"/>
</dbReference>
<dbReference type="InterPro" id="IPR029066">
    <property type="entry name" value="PLP-binding_barrel"/>
</dbReference>
<feature type="active site" description="Proton donor" evidence="7">
    <location>
        <position position="344"/>
    </location>
</feature>
<dbReference type="PROSITE" id="PS01326">
    <property type="entry name" value="DAP_EPIMERASE"/>
    <property type="match status" value="1"/>
</dbReference>
<dbReference type="EMBL" id="QMQB01000068">
    <property type="protein sequence ID" value="RLE13822.1"/>
    <property type="molecule type" value="Genomic_DNA"/>
</dbReference>
<feature type="binding site" evidence="6">
    <location>
        <position position="345"/>
    </location>
    <ligand>
        <name>substrate</name>
    </ligand>
</feature>
<evidence type="ECO:0000313" key="13">
    <source>
        <dbReference type="Proteomes" id="UP000267654"/>
    </source>
</evidence>
<dbReference type="Gene3D" id="3.10.310.10">
    <property type="entry name" value="Diaminopimelate Epimerase, Chain A, domain 1"/>
    <property type="match status" value="2"/>
</dbReference>
<feature type="site" description="Could be important to modulate the pK values of the two catalytic cysteine residues" evidence="5">
    <location>
        <position position="627"/>
    </location>
</feature>
<comment type="caution">
    <text evidence="12">The sequence shown here is derived from an EMBL/GenBank/DDBJ whole genome shotgun (WGS) entry which is preliminary data.</text>
</comment>
<feature type="domain" description="Orn/DAP/Arg decarboxylase 2 C-terminal" evidence="10">
    <location>
        <begin position="32"/>
        <end position="371"/>
    </location>
</feature>
<evidence type="ECO:0000256" key="3">
    <source>
        <dbReference type="ARBA" id="ARBA00022898"/>
    </source>
</evidence>
<feature type="binding site" evidence="6">
    <location>
        <position position="277"/>
    </location>
    <ligand>
        <name>substrate</name>
    </ligand>
</feature>
<evidence type="ECO:0000259" key="11">
    <source>
        <dbReference type="Pfam" id="PF02784"/>
    </source>
</evidence>
<dbReference type="GO" id="GO:0008836">
    <property type="term" value="F:diaminopimelate decarboxylase activity"/>
    <property type="evidence" value="ECO:0007669"/>
    <property type="project" value="UniProtKB-UniRule"/>
</dbReference>
<feature type="active site" evidence="8">
    <location>
        <position position="505"/>
    </location>
</feature>
<dbReference type="InterPro" id="IPR009006">
    <property type="entry name" value="Ala_racemase/Decarboxylase_C"/>
</dbReference>
<dbReference type="PANTHER" id="PTHR43727:SF2">
    <property type="entry name" value="GROUP IV DECARBOXYLASE"/>
    <property type="match status" value="1"/>
</dbReference>
<evidence type="ECO:0000256" key="1">
    <source>
        <dbReference type="ARBA" id="ARBA00001933"/>
    </source>
</evidence>
<dbReference type="EC" id="5.1.1.7" evidence="5"/>
<gene>
    <name evidence="6" type="primary">lysA</name>
    <name evidence="5" type="synonym">dapF</name>
    <name evidence="12" type="ORF">DRI96_02410</name>
</gene>
<evidence type="ECO:0000259" key="10">
    <source>
        <dbReference type="Pfam" id="PF00278"/>
    </source>
</evidence>
<dbReference type="Proteomes" id="UP000267654">
    <property type="component" value="Unassembled WGS sequence"/>
</dbReference>
<dbReference type="InterPro" id="IPR022644">
    <property type="entry name" value="De-COase2_N"/>
</dbReference>
<dbReference type="InterPro" id="IPR001653">
    <property type="entry name" value="DAP_epimerase_DapF"/>
</dbReference>
<keyword evidence="4 6" id="KW-0456">Lyase</keyword>
<comment type="subunit">
    <text evidence="5">Homodimer.</text>
</comment>
<dbReference type="HAMAP" id="MF_02120">
    <property type="entry name" value="LysA"/>
    <property type="match status" value="1"/>
</dbReference>
<accession>A0A662DI34</accession>
<dbReference type="PRINTS" id="PR01181">
    <property type="entry name" value="DAPDCRBXLASE"/>
</dbReference>
<keyword evidence="5" id="KW-0963">Cytoplasm</keyword>
<feature type="site" description="Could be important to modulate the pK values of the two catalytic cysteine residues" evidence="5">
    <location>
        <position position="578"/>
    </location>
</feature>
<dbReference type="NCBIfam" id="TIGR01048">
    <property type="entry name" value="lysA"/>
    <property type="match status" value="1"/>
</dbReference>
<dbReference type="Pfam" id="PF00278">
    <property type="entry name" value="Orn_DAP_Arg_deC"/>
    <property type="match status" value="1"/>
</dbReference>
<feature type="binding site" evidence="5">
    <location>
        <begin position="506"/>
        <end position="507"/>
    </location>
    <ligand>
        <name>substrate</name>
    </ligand>
</feature>
<comment type="catalytic activity">
    <reaction evidence="5">
        <text>(2S,6S)-2,6-diaminopimelate = meso-2,6-diaminopimelate</text>
        <dbReference type="Rhea" id="RHEA:15393"/>
        <dbReference type="ChEBI" id="CHEBI:57609"/>
        <dbReference type="ChEBI" id="CHEBI:57791"/>
        <dbReference type="EC" id="5.1.1.7"/>
    </reaction>
</comment>
<comment type="subcellular location">
    <subcellularLocation>
        <location evidence="5">Cytoplasm</location>
    </subcellularLocation>
</comment>
<comment type="function">
    <text evidence="6">Specifically catalyzes the decarboxylation of meso-diaminopimelate (meso-DAP) to L-lysine.</text>
</comment>
<feature type="binding site" evidence="6">
    <location>
        <position position="373"/>
    </location>
    <ligand>
        <name>pyridoxal 5'-phosphate</name>
        <dbReference type="ChEBI" id="CHEBI:597326"/>
    </ligand>
</feature>
<feature type="binding site" evidence="6">
    <location>
        <position position="373"/>
    </location>
    <ligand>
        <name>substrate</name>
    </ligand>
</feature>
<evidence type="ECO:0000256" key="6">
    <source>
        <dbReference type="HAMAP-Rule" id="MF_02120"/>
    </source>
</evidence>
<dbReference type="SUPFAM" id="SSF50621">
    <property type="entry name" value="Alanine racemase C-terminal domain-like"/>
    <property type="match status" value="1"/>
</dbReference>
<feature type="binding site" evidence="5">
    <location>
        <begin position="627"/>
        <end position="628"/>
    </location>
    <ligand>
        <name>substrate</name>
    </ligand>
</feature>
<keyword evidence="5" id="KW-0028">Amino-acid biosynthesis</keyword>
<feature type="binding site" evidence="6">
    <location>
        <begin position="274"/>
        <end position="277"/>
    </location>
    <ligand>
        <name>pyridoxal 5'-phosphate</name>
        <dbReference type="ChEBI" id="CHEBI:597326"/>
    </ligand>
</feature>
<keyword evidence="5 9" id="KW-0457">Lysine biosynthesis</keyword>
<dbReference type="GO" id="GO:0030170">
    <property type="term" value="F:pyridoxal phosphate binding"/>
    <property type="evidence" value="ECO:0007669"/>
    <property type="project" value="UniProtKB-UniRule"/>
</dbReference>
<dbReference type="PRINTS" id="PR01179">
    <property type="entry name" value="ODADCRBXLASE"/>
</dbReference>
<dbReference type="NCBIfam" id="TIGR00652">
    <property type="entry name" value="DapF"/>
    <property type="match status" value="1"/>
</dbReference>
<dbReference type="InterPro" id="IPR018510">
    <property type="entry name" value="DAP_epimerase_AS"/>
</dbReference>